<keyword evidence="2" id="KW-1185">Reference proteome</keyword>
<dbReference type="SUPFAM" id="SSF140990">
    <property type="entry name" value="FtsH protease domain-like"/>
    <property type="match status" value="1"/>
</dbReference>
<protein>
    <recommendedName>
        <fullName evidence="3">Metalloprotease</fullName>
    </recommendedName>
</protein>
<dbReference type="Gene3D" id="1.20.58.760">
    <property type="entry name" value="Peptidase M41"/>
    <property type="match status" value="1"/>
</dbReference>
<dbReference type="Proteomes" id="UP001620626">
    <property type="component" value="Unassembled WGS sequence"/>
</dbReference>
<dbReference type="EMBL" id="JBICBT010001358">
    <property type="protein sequence ID" value="KAL3071613.1"/>
    <property type="molecule type" value="Genomic_DNA"/>
</dbReference>
<dbReference type="AlphaFoldDB" id="A0ABD2IEK2"/>
<comment type="caution">
    <text evidence="1">The sequence shown here is derived from an EMBL/GenBank/DDBJ whole genome shotgun (WGS) entry which is preliminary data.</text>
</comment>
<dbReference type="InterPro" id="IPR037219">
    <property type="entry name" value="Peptidase_M41-like"/>
</dbReference>
<name>A0ABD2IEK2_9BILA</name>
<evidence type="ECO:0008006" key="3">
    <source>
        <dbReference type="Google" id="ProtNLM"/>
    </source>
</evidence>
<proteinExistence type="predicted"/>
<evidence type="ECO:0000313" key="2">
    <source>
        <dbReference type="Proteomes" id="UP001620626"/>
    </source>
</evidence>
<reference evidence="1 2" key="1">
    <citation type="submission" date="2024-10" db="EMBL/GenBank/DDBJ databases">
        <authorList>
            <person name="Kim D."/>
        </authorList>
    </citation>
    <scope>NUCLEOTIDE SEQUENCE [LARGE SCALE GENOMIC DNA]</scope>
    <source>
        <strain evidence="1">BH-2024</strain>
    </source>
</reference>
<accession>A0ABD2IEK2</accession>
<evidence type="ECO:0000313" key="1">
    <source>
        <dbReference type="EMBL" id="KAL3071613.1"/>
    </source>
</evidence>
<gene>
    <name evidence="1" type="ORF">niasHT_031977</name>
</gene>
<organism evidence="1 2">
    <name type="scientific">Heterodera trifolii</name>
    <dbReference type="NCBI Taxonomy" id="157864"/>
    <lineage>
        <taxon>Eukaryota</taxon>
        <taxon>Metazoa</taxon>
        <taxon>Ecdysozoa</taxon>
        <taxon>Nematoda</taxon>
        <taxon>Chromadorea</taxon>
        <taxon>Rhabditida</taxon>
        <taxon>Tylenchina</taxon>
        <taxon>Tylenchomorpha</taxon>
        <taxon>Tylenchoidea</taxon>
        <taxon>Heteroderidae</taxon>
        <taxon>Heteroderinae</taxon>
        <taxon>Heterodera</taxon>
    </lineage>
</organism>
<sequence>MVICGHECSHIVGNCLNSEGFEFDSAYVIDANNSAAVHWIPNVLTVQQLWSYMDLKLSGPLGEELLYSNNKGGKGDLRLAGDAAYTLEYMRLNKISTSKLLQRPANLSTDAKQRITEMIAVRSNRVDPIERQLAEHKALKEQKVLEAVEEQRKLDESLSKMSLEIERR</sequence>